<organism evidence="3">
    <name type="scientific">Corethrella appendiculata</name>
    <dbReference type="NCBI Taxonomy" id="1370023"/>
    <lineage>
        <taxon>Eukaryota</taxon>
        <taxon>Metazoa</taxon>
        <taxon>Ecdysozoa</taxon>
        <taxon>Arthropoda</taxon>
        <taxon>Hexapoda</taxon>
        <taxon>Insecta</taxon>
        <taxon>Pterygota</taxon>
        <taxon>Neoptera</taxon>
        <taxon>Endopterygota</taxon>
        <taxon>Diptera</taxon>
        <taxon>Nematocera</taxon>
        <taxon>Culicoidea</taxon>
        <taxon>Chaoboridae</taxon>
        <taxon>Corethrella</taxon>
    </lineage>
</organism>
<name>U5EPK0_9DIPT</name>
<reference evidence="3" key="1">
    <citation type="journal article" date="2014" name="Insect Biochem. Mol. Biol.">
        <title>An insight into the sialome of the frog biting fly, Corethrella appendiculata.</title>
        <authorList>
            <person name="Ribeiro J.M.C."/>
            <person name="Chagas A.C."/>
            <person name="Pham V.M."/>
            <person name="Lounibos L.P."/>
            <person name="Calvo E."/>
        </authorList>
    </citation>
    <scope>NUCLEOTIDE SEQUENCE</scope>
    <source>
        <tissue evidence="3">Salivary glands</tissue>
    </source>
</reference>
<keyword evidence="1" id="KW-0863">Zinc-finger</keyword>
<dbReference type="GO" id="GO:0008270">
    <property type="term" value="F:zinc ion binding"/>
    <property type="evidence" value="ECO:0007669"/>
    <property type="project" value="UniProtKB-KW"/>
</dbReference>
<dbReference type="InterPro" id="IPR001878">
    <property type="entry name" value="Znf_CCHC"/>
</dbReference>
<evidence type="ECO:0000313" key="3">
    <source>
        <dbReference type="EMBL" id="JAB55212.1"/>
    </source>
</evidence>
<dbReference type="AlphaFoldDB" id="U5EPK0"/>
<dbReference type="PROSITE" id="PS50158">
    <property type="entry name" value="ZF_CCHC"/>
    <property type="match status" value="1"/>
</dbReference>
<keyword evidence="1" id="KW-0862">Zinc</keyword>
<evidence type="ECO:0000256" key="1">
    <source>
        <dbReference type="PROSITE-ProRule" id="PRU00047"/>
    </source>
</evidence>
<evidence type="ECO:0000259" key="2">
    <source>
        <dbReference type="PROSITE" id="PS50158"/>
    </source>
</evidence>
<dbReference type="EMBL" id="GANO01004659">
    <property type="protein sequence ID" value="JAB55212.1"/>
    <property type="molecule type" value="mRNA"/>
</dbReference>
<dbReference type="GO" id="GO:0003676">
    <property type="term" value="F:nucleic acid binding"/>
    <property type="evidence" value="ECO:0007669"/>
    <property type="project" value="InterPro"/>
</dbReference>
<accession>U5EPK0</accession>
<feature type="non-terminal residue" evidence="3">
    <location>
        <position position="1"/>
    </location>
</feature>
<feature type="domain" description="CCHC-type" evidence="2">
    <location>
        <begin position="203"/>
        <end position="217"/>
    </location>
</feature>
<proteinExistence type="evidence at transcript level"/>
<sequence length="287" mass="33149">SKKRKKSVEEVSVEIDDDFTPVVKKKKMTYAEKVKAKKNEPVVFIKPKTTGQDSNQTKNDLKQKINPIDAQFKKVRNIKEGGIVVQCKTREATEALKINVQEKFGEHYDVKVPSLRKPKVKVVGMSDNLTEDEVIKNIKEQNDYLNLKEVKVVKRYVNDKMRYNKYNAILEADAESFEILMKSKKLSIGYDICNVFECVDVMRCYKCNGFGHKSDNCTVENPICSKCSGPHKFTECNSEVEKCVNCENINISRKLNLLTNHSARSVECPIYKRAIEKQRHFIDYFKE</sequence>
<protein>
    <recommendedName>
        <fullName evidence="2">CCHC-type domain-containing protein</fullName>
    </recommendedName>
</protein>
<keyword evidence="1" id="KW-0479">Metal-binding</keyword>